<evidence type="ECO:0000313" key="2">
    <source>
        <dbReference type="Proteomes" id="UP000019248"/>
    </source>
</evidence>
<name>W7D928_9LIST</name>
<dbReference type="EMBL" id="AODL01000007">
    <property type="protein sequence ID" value="EUJ45752.1"/>
    <property type="molecule type" value="Genomic_DNA"/>
</dbReference>
<proteinExistence type="predicted"/>
<sequence length="96" mass="11205">MRVRKLYTLRKSQKKTFPAAAPVSFRVRRALSAFQWIQLQRLALRKLHALHKKQERLFTAAAPVFFRAGRAVSAFHLIGQNKTNYSAFHKIRVMIL</sequence>
<evidence type="ECO:0000313" key="1">
    <source>
        <dbReference type="EMBL" id="EUJ45752.1"/>
    </source>
</evidence>
<organism evidence="1 2">
    <name type="scientific">Listeria riparia FSL S10-1204</name>
    <dbReference type="NCBI Taxonomy" id="1265816"/>
    <lineage>
        <taxon>Bacteria</taxon>
        <taxon>Bacillati</taxon>
        <taxon>Bacillota</taxon>
        <taxon>Bacilli</taxon>
        <taxon>Bacillales</taxon>
        <taxon>Listeriaceae</taxon>
        <taxon>Listeria</taxon>
    </lineage>
</organism>
<reference evidence="1 2" key="1">
    <citation type="journal article" date="2014" name="Int. J. Syst. Evol. Microbiol.">
        <title>Listeria floridensis sp. nov., Listeria aquatica sp. nov., Listeria cornellensis sp. nov., Listeria riparia sp. nov. and Listeria grandensis sp. nov., from agricultural and natural environments.</title>
        <authorList>
            <person name="den Bakker H.C."/>
            <person name="Warchocki S."/>
            <person name="Wright E.M."/>
            <person name="Allred A.F."/>
            <person name="Ahlstrom C."/>
            <person name="Manuel C.S."/>
            <person name="Stasiewicz M.J."/>
            <person name="Burrell A."/>
            <person name="Roof S."/>
            <person name="Strawn L."/>
            <person name="Fortes E.D."/>
            <person name="Nightingale K.K."/>
            <person name="Kephart D."/>
            <person name="Wiedmann M."/>
        </authorList>
    </citation>
    <scope>NUCLEOTIDE SEQUENCE [LARGE SCALE GENOMIC DNA]</scope>
    <source>
        <strain evidence="1 2">FSL S10-1204</strain>
    </source>
</reference>
<gene>
    <name evidence="1" type="ORF">PRIP_07908</name>
</gene>
<accession>W7D928</accession>
<comment type="caution">
    <text evidence="1">The sequence shown here is derived from an EMBL/GenBank/DDBJ whole genome shotgun (WGS) entry which is preliminary data.</text>
</comment>
<dbReference type="Proteomes" id="UP000019248">
    <property type="component" value="Unassembled WGS sequence"/>
</dbReference>
<protein>
    <submittedName>
        <fullName evidence="1">Uncharacterized protein</fullName>
    </submittedName>
</protein>
<dbReference type="AlphaFoldDB" id="W7D928"/>
<keyword evidence="2" id="KW-1185">Reference proteome</keyword>